<comment type="caution">
    <text evidence="2">The sequence shown here is derived from an EMBL/GenBank/DDBJ whole genome shotgun (WGS) entry which is preliminary data.</text>
</comment>
<feature type="compositionally biased region" description="Polar residues" evidence="1">
    <location>
        <begin position="729"/>
        <end position="772"/>
    </location>
</feature>
<evidence type="ECO:0000313" key="3">
    <source>
        <dbReference type="Proteomes" id="UP000051530"/>
    </source>
</evidence>
<proteinExistence type="predicted"/>
<protein>
    <submittedName>
        <fullName evidence="2">Uncharacterized protein</fullName>
    </submittedName>
</protein>
<feature type="compositionally biased region" description="Polar residues" evidence="1">
    <location>
        <begin position="384"/>
        <end position="394"/>
    </location>
</feature>
<accession>A0A0R0LWQ3</accession>
<gene>
    <name evidence="2" type="ORF">M153_5660002998</name>
</gene>
<dbReference type="Proteomes" id="UP000051530">
    <property type="component" value="Unassembled WGS sequence"/>
</dbReference>
<sequence>MSNVKVFCALKMPSFHELQKIENVKNCIYTKFGVLKVNSNLELHYSQEIAEKTDILALDPSNEKFIRNVEHIAADDDYLALITDGMLHLIPLDPQSEKTKSHVLDYQVDQLNLSKHIFIKSGTDLKVINTEFKPVKEFFGLKSHYVFQKQLILVRDKNLKCLVIENDFKEEYELKGEVLLVSNDFAFIKPLKLSKDSENVEMYVKGIKQNDCSILDTVQYFFNSNDTSTEDKKAILEQCGPFSILFADDFYYFIDKREYFHENEFELLDFRSDQNYKPIQLNKIIMRPHWVGLLWQDGTLVEYLIKYEANELTCQDNDFVMMISPEGSPLQNECDSDEKAYNLQISNGHEKGNSKDKKKSLNDILKTTFQSDTLINQSFLTKSCLQSPSPTKQTSNEKTKSVDENLSQSPEMLTYNFESSSDSKLDNTDSIVSKSELQISPLRSSIFKSDEHSGNLLKSENEKYNEKNIETEEKSDELKNESVNNKINMFKKTGFTVKEQPETSPLPDTEKILSKNTLLDKSADFPDKINSDLVKSDASQLKSNFPKKISSIIDAPADLPDMKTFVKDKKDSVIDAPADLPDSLSLNPLSFDQNKSTVGKPGDLSKNFSFISNTQKKNETIPDMPADLPDFTQLKSKGFGLNSPAVLPSFSQIQDAKSTDSKLFKQPAELFANKNTQAPELKSLFGGSFTANSFSKTTQSSNTFAQKDDVQTEKVNSAMFKNFSLSPDAQSAKSNLSELKSTSTPDNKTSNLFGQKQPSDTAGLFTGTQSFGKTPDAKPQQPTQILNNFKTIEQPLIKPIFGQKPVKTDKDLLKETLEAELSQIRNDFSLLRIGSLNLPKTPT</sequence>
<evidence type="ECO:0000313" key="2">
    <source>
        <dbReference type="EMBL" id="KRH93798.1"/>
    </source>
</evidence>
<dbReference type="AlphaFoldDB" id="A0A0R0LWQ3"/>
<feature type="region of interest" description="Disordered" evidence="1">
    <location>
        <begin position="729"/>
        <end position="781"/>
    </location>
</feature>
<dbReference type="VEuPathDB" id="MicrosporidiaDB:M153_5660002998"/>
<feature type="non-terminal residue" evidence="2">
    <location>
        <position position="843"/>
    </location>
</feature>
<name>A0A0R0LWQ3_9MICR</name>
<feature type="region of interest" description="Disordered" evidence="1">
    <location>
        <begin position="384"/>
        <end position="410"/>
    </location>
</feature>
<keyword evidence="3" id="KW-1185">Reference proteome</keyword>
<evidence type="ECO:0000256" key="1">
    <source>
        <dbReference type="SAM" id="MobiDB-lite"/>
    </source>
</evidence>
<organism evidence="2 3">
    <name type="scientific">Pseudoloma neurophilia</name>
    <dbReference type="NCBI Taxonomy" id="146866"/>
    <lineage>
        <taxon>Eukaryota</taxon>
        <taxon>Fungi</taxon>
        <taxon>Fungi incertae sedis</taxon>
        <taxon>Microsporidia</taxon>
        <taxon>Pseudoloma</taxon>
    </lineage>
</organism>
<reference evidence="2 3" key="1">
    <citation type="submission" date="2015-07" db="EMBL/GenBank/DDBJ databases">
        <title>The genome of Pseudoloma neurophilia, a relevant intracellular parasite of the zebrafish.</title>
        <authorList>
            <person name="Ndikumana S."/>
            <person name="Pelin A."/>
            <person name="Sanders J."/>
            <person name="Corradi N."/>
        </authorList>
    </citation>
    <scope>NUCLEOTIDE SEQUENCE [LARGE SCALE GENOMIC DNA]</scope>
    <source>
        <strain evidence="2 3">MK1</strain>
    </source>
</reference>
<dbReference type="EMBL" id="LGUB01000212">
    <property type="protein sequence ID" value="KRH93798.1"/>
    <property type="molecule type" value="Genomic_DNA"/>
</dbReference>